<name>B4RAC4_PHEZH</name>
<evidence type="ECO:0000313" key="8">
    <source>
        <dbReference type="EMBL" id="ACG77931.1"/>
    </source>
</evidence>
<gene>
    <name evidence="8" type="primary">trbI</name>
    <name evidence="8" type="ordered locus">PHZ_c1520</name>
</gene>
<dbReference type="InterPro" id="IPR005498">
    <property type="entry name" value="T4SS_VirB10/TraB/TrbI"/>
</dbReference>
<evidence type="ECO:0000256" key="2">
    <source>
        <dbReference type="ARBA" id="ARBA00010265"/>
    </source>
</evidence>
<dbReference type="Proteomes" id="UP000001868">
    <property type="component" value="Chromosome"/>
</dbReference>
<dbReference type="RefSeq" id="WP_012522074.1">
    <property type="nucleotide sequence ID" value="NC_011144.1"/>
</dbReference>
<feature type="transmembrane region" description="Helical" evidence="7">
    <location>
        <begin position="32"/>
        <end position="52"/>
    </location>
</feature>
<dbReference type="KEGG" id="pzu:PHZ_c1520"/>
<evidence type="ECO:0000256" key="3">
    <source>
        <dbReference type="ARBA" id="ARBA00022692"/>
    </source>
</evidence>
<dbReference type="EMBL" id="CP000747">
    <property type="protein sequence ID" value="ACG77931.1"/>
    <property type="molecule type" value="Genomic_DNA"/>
</dbReference>
<evidence type="ECO:0000256" key="6">
    <source>
        <dbReference type="SAM" id="MobiDB-lite"/>
    </source>
</evidence>
<dbReference type="STRING" id="450851.PHZ_c1520"/>
<sequence>MSTTSQLPGHEGAEALRLRSARPRVARLSRKVLIALTATSSVAVVGAVAYAMTTRAGGSAPAEVYNVGGQPPERLNALPRDYGAAPRLGPPLPGDLGRPILEADVAPPPMAPVGQADAAQQEVQAQRQRLLQERDAARTSRLFSTEAQGHAGSLAEGATTLIEAAASAPAGRRTILDGPVDRRTTSPDRLRSPPSPFVLQAGATIPAALLTGVRSDLPGQIVGQVTENVYDSVSGRFLLIPQGSKLIGAYDTQVAFGQSRVLLAWTRLILPNGRSLVLEKLPAGDAQGYAGLQDRVDRHWGALFGAAALSTILGIGAELGEGDDENDILRALRHGAAGSFNQVGQQAVGRSLNIPPTLTIRPGAPVRVMVTRDLILEPYRG</sequence>
<feature type="region of interest" description="Disordered" evidence="6">
    <location>
        <begin position="174"/>
        <end position="195"/>
    </location>
</feature>
<comment type="similarity">
    <text evidence="2">Belongs to the TrbI/VirB10 family.</text>
</comment>
<keyword evidence="5 7" id="KW-0472">Membrane</keyword>
<evidence type="ECO:0000313" key="9">
    <source>
        <dbReference type="Proteomes" id="UP000001868"/>
    </source>
</evidence>
<comment type="subcellular location">
    <subcellularLocation>
        <location evidence="1">Membrane</location>
        <topology evidence="1">Single-pass membrane protein</topology>
    </subcellularLocation>
</comment>
<accession>B4RAC4</accession>
<evidence type="ECO:0000256" key="1">
    <source>
        <dbReference type="ARBA" id="ARBA00004167"/>
    </source>
</evidence>
<dbReference type="HOGENOM" id="CLU_042657_0_0_5"/>
<proteinExistence type="inferred from homology"/>
<keyword evidence="4 7" id="KW-1133">Transmembrane helix</keyword>
<reference evidence="8 9" key="1">
    <citation type="journal article" date="2008" name="BMC Genomics">
        <title>Complete genome of Phenylobacterium zucineum - a novel facultative intracellular bacterium isolated from human erythroleukemia cell line K562.</title>
        <authorList>
            <person name="Luo Y."/>
            <person name="Xu X."/>
            <person name="Ding Z."/>
            <person name="Liu Z."/>
            <person name="Zhang B."/>
            <person name="Yan Z."/>
            <person name="Sun J."/>
            <person name="Hu S."/>
            <person name="Hu X."/>
        </authorList>
    </citation>
    <scope>NUCLEOTIDE SEQUENCE [LARGE SCALE GENOMIC DNA]</scope>
    <source>
        <strain evidence="8 9">HLK1</strain>
    </source>
</reference>
<dbReference type="Pfam" id="PF03743">
    <property type="entry name" value="TrbI"/>
    <property type="match status" value="1"/>
</dbReference>
<dbReference type="GO" id="GO:0016020">
    <property type="term" value="C:membrane"/>
    <property type="evidence" value="ECO:0007669"/>
    <property type="project" value="UniProtKB-SubCell"/>
</dbReference>
<dbReference type="InterPro" id="IPR042217">
    <property type="entry name" value="T4SS_VirB10/TrbI"/>
</dbReference>
<dbReference type="AlphaFoldDB" id="B4RAC4"/>
<keyword evidence="3 7" id="KW-0812">Transmembrane</keyword>
<feature type="compositionally biased region" description="Low complexity" evidence="6">
    <location>
        <begin position="115"/>
        <end position="129"/>
    </location>
</feature>
<feature type="compositionally biased region" description="Basic and acidic residues" evidence="6">
    <location>
        <begin position="179"/>
        <end position="191"/>
    </location>
</feature>
<protein>
    <submittedName>
        <fullName evidence="8">Conjugal transfer protein</fullName>
    </submittedName>
</protein>
<evidence type="ECO:0000256" key="7">
    <source>
        <dbReference type="SAM" id="Phobius"/>
    </source>
</evidence>
<dbReference type="Gene3D" id="2.40.128.260">
    <property type="entry name" value="Type IV secretion system, VirB10/TraB/TrbI"/>
    <property type="match status" value="1"/>
</dbReference>
<evidence type="ECO:0000256" key="5">
    <source>
        <dbReference type="ARBA" id="ARBA00023136"/>
    </source>
</evidence>
<keyword evidence="9" id="KW-1185">Reference proteome</keyword>
<dbReference type="OrthoDB" id="9807354at2"/>
<organism evidence="8 9">
    <name type="scientific">Phenylobacterium zucineum (strain HLK1)</name>
    <dbReference type="NCBI Taxonomy" id="450851"/>
    <lineage>
        <taxon>Bacteria</taxon>
        <taxon>Pseudomonadati</taxon>
        <taxon>Pseudomonadota</taxon>
        <taxon>Alphaproteobacteria</taxon>
        <taxon>Caulobacterales</taxon>
        <taxon>Caulobacteraceae</taxon>
        <taxon>Phenylobacterium</taxon>
    </lineage>
</organism>
<dbReference type="CDD" id="cd16429">
    <property type="entry name" value="VirB10"/>
    <property type="match status" value="1"/>
</dbReference>
<dbReference type="eggNOG" id="COG2948">
    <property type="taxonomic scope" value="Bacteria"/>
</dbReference>
<evidence type="ECO:0000256" key="4">
    <source>
        <dbReference type="ARBA" id="ARBA00022989"/>
    </source>
</evidence>
<feature type="region of interest" description="Disordered" evidence="6">
    <location>
        <begin position="110"/>
        <end position="130"/>
    </location>
</feature>